<dbReference type="EMBL" id="CP118166">
    <property type="protein sequence ID" value="WDI32742.1"/>
    <property type="molecule type" value="Genomic_DNA"/>
</dbReference>
<dbReference type="PANTHER" id="PTHR30438:SF2">
    <property type="entry name" value="MEMBRANE PROTEIN"/>
    <property type="match status" value="1"/>
</dbReference>
<dbReference type="Proteomes" id="UP001214043">
    <property type="component" value="Chromosome"/>
</dbReference>
<dbReference type="PANTHER" id="PTHR30438">
    <property type="entry name" value="36 KDA ANTIGEN-RELATED"/>
    <property type="match status" value="1"/>
</dbReference>
<dbReference type="GO" id="GO:0005886">
    <property type="term" value="C:plasma membrane"/>
    <property type="evidence" value="ECO:0007669"/>
    <property type="project" value="TreeGrafter"/>
</dbReference>
<sequence length="319" mass="33889">MLNISRTLNYLVFAGAAVLLVSCTSEKSSGYVGYVEAEYVYVAPPEAGWLMALHVREGDVVSLGAPLFELDKDRQKAAFAAADARAAEAGAMAANIETGARPEEIQRFKAQLAEAEAALRLARAERDRWLPLVAEGNASKARGDQVTADYQAAVARVEAAKDAIAVAELGGRDAERQAASAATLAAVAARAEAEWRLTERKVKAKASGSVEEIFHREGEFVNAGAPVLAILPDNGIKVRFFVPQAEVSNFRVGASVLITADSVGDPIEARVTYIATEAEFTPPVIYSANARDKLVFLIEAKPVDASNLRPGLPVDVAPL</sequence>
<dbReference type="SUPFAM" id="SSF111369">
    <property type="entry name" value="HlyD-like secretion proteins"/>
    <property type="match status" value="2"/>
</dbReference>
<dbReference type="KEGG" id="hfl:PUV54_05970"/>
<protein>
    <submittedName>
        <fullName evidence="1">HlyD family efflux transporter periplasmic adaptor subunit</fullName>
    </submittedName>
</protein>
<dbReference type="PROSITE" id="PS51257">
    <property type="entry name" value="PROKAR_LIPOPROTEIN"/>
    <property type="match status" value="1"/>
</dbReference>
<evidence type="ECO:0000313" key="2">
    <source>
        <dbReference type="Proteomes" id="UP001214043"/>
    </source>
</evidence>
<dbReference type="AlphaFoldDB" id="A0AAF0CIC9"/>
<dbReference type="RefSeq" id="WP_274494683.1">
    <property type="nucleotide sequence ID" value="NZ_CP118166.1"/>
</dbReference>
<organism evidence="1 2">
    <name type="scientific">Hyphococcus flavus</name>
    <dbReference type="NCBI Taxonomy" id="1866326"/>
    <lineage>
        <taxon>Bacteria</taxon>
        <taxon>Pseudomonadati</taxon>
        <taxon>Pseudomonadota</taxon>
        <taxon>Alphaproteobacteria</taxon>
        <taxon>Parvularculales</taxon>
        <taxon>Parvularculaceae</taxon>
        <taxon>Hyphococcus</taxon>
    </lineage>
</organism>
<proteinExistence type="predicted"/>
<dbReference type="Gene3D" id="2.40.30.170">
    <property type="match status" value="1"/>
</dbReference>
<dbReference type="Gene3D" id="2.40.50.100">
    <property type="match status" value="1"/>
</dbReference>
<accession>A0AAF0CIC9</accession>
<gene>
    <name evidence="1" type="ORF">PUV54_05970</name>
</gene>
<reference evidence="1" key="1">
    <citation type="submission" date="2023-02" db="EMBL/GenBank/DDBJ databases">
        <title>Genome sequence of Hyphococcus flavus.</title>
        <authorList>
            <person name="Rong J.-C."/>
            <person name="Zhao Q."/>
            <person name="Yi M."/>
            <person name="Wu J.-Y."/>
        </authorList>
    </citation>
    <scope>NUCLEOTIDE SEQUENCE</scope>
    <source>
        <strain evidence="1">MCCC 1K03223</strain>
    </source>
</reference>
<dbReference type="Gene3D" id="1.10.287.470">
    <property type="entry name" value="Helix hairpin bin"/>
    <property type="match status" value="2"/>
</dbReference>
<keyword evidence="2" id="KW-1185">Reference proteome</keyword>
<evidence type="ECO:0000313" key="1">
    <source>
        <dbReference type="EMBL" id="WDI32742.1"/>
    </source>
</evidence>
<name>A0AAF0CIC9_9PROT</name>